<dbReference type="Proteomes" id="UP000595897">
    <property type="component" value="Chromosome"/>
</dbReference>
<organism evidence="1 2">
    <name type="scientific">Anaeromicropila herbilytica</name>
    <dbReference type="NCBI Taxonomy" id="2785025"/>
    <lineage>
        <taxon>Bacteria</taxon>
        <taxon>Bacillati</taxon>
        <taxon>Bacillota</taxon>
        <taxon>Clostridia</taxon>
        <taxon>Lachnospirales</taxon>
        <taxon>Lachnospiraceae</taxon>
        <taxon>Anaeromicropila</taxon>
    </lineage>
</organism>
<proteinExistence type="predicted"/>
<keyword evidence="2" id="KW-1185">Reference proteome</keyword>
<evidence type="ECO:0000313" key="2">
    <source>
        <dbReference type="Proteomes" id="UP000595897"/>
    </source>
</evidence>
<dbReference type="EMBL" id="AP024169">
    <property type="protein sequence ID" value="BCN30141.1"/>
    <property type="molecule type" value="Genomic_DNA"/>
</dbReference>
<dbReference type="KEGG" id="ahb:bsdtb5_14360"/>
<gene>
    <name evidence="1" type="ORF">bsdtb5_14360</name>
</gene>
<dbReference type="RefSeq" id="WP_271715385.1">
    <property type="nucleotide sequence ID" value="NZ_AP024169.1"/>
</dbReference>
<protein>
    <submittedName>
        <fullName evidence="1">Uncharacterized protein</fullName>
    </submittedName>
</protein>
<name>A0A7R7ICR1_9FIRM</name>
<reference evidence="1 2" key="1">
    <citation type="submission" date="2020-11" db="EMBL/GenBank/DDBJ databases">
        <title>Draft genome sequencing of a Lachnospiraceae strain isolated from anoxic soil subjected to BSD treatment.</title>
        <authorList>
            <person name="Uek A."/>
            <person name="Tonouchi A."/>
        </authorList>
    </citation>
    <scope>NUCLEOTIDE SEQUENCE [LARGE SCALE GENOMIC DNA]</scope>
    <source>
        <strain evidence="1 2">TB5</strain>
    </source>
</reference>
<evidence type="ECO:0000313" key="1">
    <source>
        <dbReference type="EMBL" id="BCN30141.1"/>
    </source>
</evidence>
<sequence length="49" mass="5903">MKNNLTNTRYIRINGKYMLWDSISEEQKKSIPKDLNEKAMKRLGYKPKE</sequence>
<accession>A0A7R7ICR1</accession>
<dbReference type="AlphaFoldDB" id="A0A7R7ICR1"/>